<dbReference type="EMBL" id="JABVXQ010000016">
    <property type="protein sequence ID" value="KAF6073493.1"/>
    <property type="molecule type" value="Genomic_DNA"/>
</dbReference>
<proteinExistence type="predicted"/>
<evidence type="ECO:0000313" key="2">
    <source>
        <dbReference type="EMBL" id="KAF6073493.1"/>
    </source>
</evidence>
<protein>
    <submittedName>
        <fullName evidence="2">Uncharacterized protein</fullName>
    </submittedName>
</protein>
<dbReference type="AlphaFoldDB" id="A0A833YGW2"/>
<feature type="region of interest" description="Disordered" evidence="1">
    <location>
        <begin position="1"/>
        <end position="20"/>
    </location>
</feature>
<comment type="caution">
    <text evidence="2">The sequence shown here is derived from an EMBL/GenBank/DDBJ whole genome shotgun (WGS) entry which is preliminary data.</text>
</comment>
<reference evidence="2 3" key="1">
    <citation type="journal article" date="2020" name="Nature">
        <title>Six reference-quality genomes reveal evolution of bat adaptations.</title>
        <authorList>
            <person name="Jebb D."/>
            <person name="Huang Z."/>
            <person name="Pippel M."/>
            <person name="Hughes G.M."/>
            <person name="Lavrichenko K."/>
            <person name="Devanna P."/>
            <person name="Winkler S."/>
            <person name="Jermiin L.S."/>
            <person name="Skirmuntt E.C."/>
            <person name="Katzourakis A."/>
            <person name="Burkitt-Gray L."/>
            <person name="Ray D.A."/>
            <person name="Sullivan K.A.M."/>
            <person name="Roscito J.G."/>
            <person name="Kirilenko B.M."/>
            <person name="Davalos L.M."/>
            <person name="Corthals A.P."/>
            <person name="Power M.L."/>
            <person name="Jones G."/>
            <person name="Ransome R.D."/>
            <person name="Dechmann D.K.N."/>
            <person name="Locatelli A.G."/>
            <person name="Puechmaille S.J."/>
            <person name="Fedrigo O."/>
            <person name="Jarvis E.D."/>
            <person name="Hiller M."/>
            <person name="Vernes S.C."/>
            <person name="Myers E.W."/>
            <person name="Teeling E.C."/>
        </authorList>
    </citation>
    <scope>NUCLEOTIDE SEQUENCE [LARGE SCALE GENOMIC DNA]</scope>
    <source>
        <strain evidence="2">Bat1K_MPI-CBG_1</strain>
    </source>
</reference>
<name>A0A833YGW2_9CHIR</name>
<evidence type="ECO:0000313" key="3">
    <source>
        <dbReference type="Proteomes" id="UP000664940"/>
    </source>
</evidence>
<organism evidence="2 3">
    <name type="scientific">Phyllostomus discolor</name>
    <name type="common">pale spear-nosed bat</name>
    <dbReference type="NCBI Taxonomy" id="89673"/>
    <lineage>
        <taxon>Eukaryota</taxon>
        <taxon>Metazoa</taxon>
        <taxon>Chordata</taxon>
        <taxon>Craniata</taxon>
        <taxon>Vertebrata</taxon>
        <taxon>Euteleostomi</taxon>
        <taxon>Mammalia</taxon>
        <taxon>Eutheria</taxon>
        <taxon>Laurasiatheria</taxon>
        <taxon>Chiroptera</taxon>
        <taxon>Yangochiroptera</taxon>
        <taxon>Phyllostomidae</taxon>
        <taxon>Phyllostominae</taxon>
        <taxon>Phyllostomus</taxon>
    </lineage>
</organism>
<accession>A0A833YGW2</accession>
<gene>
    <name evidence="2" type="ORF">HJG60_009616</name>
</gene>
<evidence type="ECO:0000256" key="1">
    <source>
        <dbReference type="SAM" id="MobiDB-lite"/>
    </source>
</evidence>
<sequence>MVLFFNQPPPSHTQTHTHTHTLKRHSARQPYHGITEKPGLLVMSPEHFAFVGTARNPLLARVCWVRAQRNLTGLWGHPTPTGRDCFVCSALFPEDAFAGQCGHVFQDVPHRQSLLVLGSLINMQVEDGRGAEFQWHAWGAGMVSTFEITWIKNAPGRTTGVRTW</sequence>
<dbReference type="Proteomes" id="UP000664940">
    <property type="component" value="Unassembled WGS sequence"/>
</dbReference>